<proteinExistence type="predicted"/>
<evidence type="ECO:0000259" key="1">
    <source>
        <dbReference type="Pfam" id="PF04149"/>
    </source>
</evidence>
<reference evidence="2 3" key="1">
    <citation type="submission" date="2020-06" db="EMBL/GenBank/DDBJ databases">
        <title>Actinomadura xiongansis sp. nov., isolated from soil of Baiyangdian.</title>
        <authorList>
            <person name="Zhang X."/>
        </authorList>
    </citation>
    <scope>NUCLEOTIDE SEQUENCE [LARGE SCALE GENOMIC DNA]</scope>
    <source>
        <strain evidence="2 3">HBUM206468</strain>
    </source>
</reference>
<feature type="domain" description="DUF397" evidence="1">
    <location>
        <begin position="11"/>
        <end position="64"/>
    </location>
</feature>
<gene>
    <name evidence="2" type="ORF">HKK74_31920</name>
</gene>
<organism evidence="2 3">
    <name type="scientific">Actinomadura alba</name>
    <dbReference type="NCBI Taxonomy" id="406431"/>
    <lineage>
        <taxon>Bacteria</taxon>
        <taxon>Bacillati</taxon>
        <taxon>Actinomycetota</taxon>
        <taxon>Actinomycetes</taxon>
        <taxon>Streptosporangiales</taxon>
        <taxon>Thermomonosporaceae</taxon>
        <taxon>Actinomadura</taxon>
    </lineage>
</organism>
<keyword evidence="3" id="KW-1185">Reference proteome</keyword>
<protein>
    <submittedName>
        <fullName evidence="2">DUF397 domain-containing protein</fullName>
    </submittedName>
</protein>
<sequence>MNLLQRDLFGATWRKSSYSGSGDQCVEVASLAAGAHAVRDSKDTGGPVLLFTADEWRHFVDGLKTHRAPRD</sequence>
<dbReference type="RefSeq" id="WP_187247101.1">
    <property type="nucleotide sequence ID" value="NZ_BAAAOK010000036.1"/>
</dbReference>
<dbReference type="Pfam" id="PF04149">
    <property type="entry name" value="DUF397"/>
    <property type="match status" value="1"/>
</dbReference>
<evidence type="ECO:0000313" key="2">
    <source>
        <dbReference type="EMBL" id="MBC6470063.1"/>
    </source>
</evidence>
<evidence type="ECO:0000313" key="3">
    <source>
        <dbReference type="Proteomes" id="UP000805614"/>
    </source>
</evidence>
<name>A0ABR7LYY5_9ACTN</name>
<dbReference type="EMBL" id="JABVEC010000035">
    <property type="protein sequence ID" value="MBC6470063.1"/>
    <property type="molecule type" value="Genomic_DNA"/>
</dbReference>
<comment type="caution">
    <text evidence="2">The sequence shown here is derived from an EMBL/GenBank/DDBJ whole genome shotgun (WGS) entry which is preliminary data.</text>
</comment>
<accession>A0ABR7LYY5</accession>
<dbReference type="InterPro" id="IPR007278">
    <property type="entry name" value="DUF397"/>
</dbReference>
<dbReference type="Proteomes" id="UP000805614">
    <property type="component" value="Unassembled WGS sequence"/>
</dbReference>